<dbReference type="RefSeq" id="WP_076733737.1">
    <property type="nucleotide sequence ID" value="NZ_CP019352.1"/>
</dbReference>
<evidence type="ECO:0000313" key="3">
    <source>
        <dbReference type="Proteomes" id="UP000187506"/>
    </source>
</evidence>
<keyword evidence="1" id="KW-0812">Transmembrane</keyword>
<keyword evidence="3" id="KW-1185">Reference proteome</keyword>
<keyword evidence="1" id="KW-0472">Membrane</keyword>
<gene>
    <name evidence="2" type="ORF">BWR22_11090</name>
</gene>
<evidence type="ECO:0000256" key="1">
    <source>
        <dbReference type="SAM" id="Phobius"/>
    </source>
</evidence>
<protein>
    <submittedName>
        <fullName evidence="2">Uncharacterized protein</fullName>
    </submittedName>
</protein>
<keyword evidence="1" id="KW-1133">Transmembrane helix</keyword>
<dbReference type="KEGG" id="lvn:BWR22_11090"/>
<dbReference type="AlphaFoldDB" id="A0AAC9PXH3"/>
<organism evidence="2 3">
    <name type="scientific">Lacinutrix venerupis</name>
    <dbReference type="NCBI Taxonomy" id="1486034"/>
    <lineage>
        <taxon>Bacteria</taxon>
        <taxon>Pseudomonadati</taxon>
        <taxon>Bacteroidota</taxon>
        <taxon>Flavobacteriia</taxon>
        <taxon>Flavobacteriales</taxon>
        <taxon>Flavobacteriaceae</taxon>
        <taxon>Lacinutrix</taxon>
    </lineage>
</organism>
<dbReference type="Proteomes" id="UP000187506">
    <property type="component" value="Chromosome"/>
</dbReference>
<evidence type="ECO:0000313" key="2">
    <source>
        <dbReference type="EMBL" id="APY00833.1"/>
    </source>
</evidence>
<name>A0AAC9PXH3_9FLAO</name>
<feature type="transmembrane region" description="Helical" evidence="1">
    <location>
        <begin position="47"/>
        <end position="70"/>
    </location>
</feature>
<feature type="transmembrane region" description="Helical" evidence="1">
    <location>
        <begin position="76"/>
        <end position="97"/>
    </location>
</feature>
<sequence length="115" mass="12843">MSVFDSINEASNKALDQSEEYLKKSHDYYKLKIFQQLSMSVSMIFKVVAIGGVFLIGLTFLSIALAFYLGALLNSYTLGFVIVGLTYAIISSLLYVFRGSIDSKVILKLSKTFFK</sequence>
<dbReference type="EMBL" id="CP019352">
    <property type="protein sequence ID" value="APY00833.1"/>
    <property type="molecule type" value="Genomic_DNA"/>
</dbReference>
<proteinExistence type="predicted"/>
<reference evidence="2 3" key="1">
    <citation type="submission" date="2017-01" db="EMBL/GenBank/DDBJ databases">
        <title>Complete genome of Lacinutrix venerupis DOK2-8 isolated from seawater in Dokdo.</title>
        <authorList>
            <person name="Chi W.-J."/>
            <person name="Kim J.H."/>
        </authorList>
    </citation>
    <scope>NUCLEOTIDE SEQUENCE [LARGE SCALE GENOMIC DNA]</scope>
    <source>
        <strain evidence="2 3">DOK2-8</strain>
    </source>
</reference>
<accession>A0AAC9PXH3</accession>